<dbReference type="PATRIC" id="fig|56193.3.peg.2452"/>
<dbReference type="EMBL" id="LBIC01000005">
    <property type="protein sequence ID" value="KKW92078.1"/>
    <property type="molecule type" value="Genomic_DNA"/>
</dbReference>
<dbReference type="STRING" id="56193.YP76_11795"/>
<keyword evidence="7" id="KW-0406">Ion transport</keyword>
<dbReference type="Pfam" id="PF07715">
    <property type="entry name" value="Plug"/>
    <property type="match status" value="1"/>
</dbReference>
<dbReference type="GO" id="GO:0009279">
    <property type="term" value="C:cell outer membrane"/>
    <property type="evidence" value="ECO:0007669"/>
    <property type="project" value="UniProtKB-SubCell"/>
</dbReference>
<evidence type="ECO:0000256" key="10">
    <source>
        <dbReference type="ARBA" id="ARBA00023237"/>
    </source>
</evidence>
<dbReference type="SUPFAM" id="SSF56935">
    <property type="entry name" value="Porins"/>
    <property type="match status" value="1"/>
</dbReference>
<keyword evidence="5 11" id="KW-0812">Transmembrane</keyword>
<dbReference type="GO" id="GO:0006826">
    <property type="term" value="P:iron ion transport"/>
    <property type="evidence" value="ECO:0007669"/>
    <property type="project" value="UniProtKB-KW"/>
</dbReference>
<dbReference type="PANTHER" id="PTHR32552">
    <property type="entry name" value="FERRICHROME IRON RECEPTOR-RELATED"/>
    <property type="match status" value="1"/>
</dbReference>
<proteinExistence type="inferred from homology"/>
<evidence type="ECO:0000256" key="2">
    <source>
        <dbReference type="ARBA" id="ARBA00022448"/>
    </source>
</evidence>
<dbReference type="AlphaFoldDB" id="A0A0M3AQ80"/>
<keyword evidence="2 11" id="KW-0813">Transport</keyword>
<dbReference type="Proteomes" id="UP000033874">
    <property type="component" value="Unassembled WGS sequence"/>
</dbReference>
<accession>A0A0M3AQ80</accession>
<evidence type="ECO:0000256" key="12">
    <source>
        <dbReference type="RuleBase" id="RU003357"/>
    </source>
</evidence>
<evidence type="ECO:0000256" key="6">
    <source>
        <dbReference type="ARBA" id="ARBA00023004"/>
    </source>
</evidence>
<keyword evidence="6" id="KW-0408">Iron</keyword>
<evidence type="ECO:0000256" key="9">
    <source>
        <dbReference type="ARBA" id="ARBA00023136"/>
    </source>
</evidence>
<keyword evidence="3 11" id="KW-1134">Transmembrane beta strand</keyword>
<keyword evidence="15" id="KW-0675">Receptor</keyword>
<dbReference type="Gene3D" id="2.40.170.20">
    <property type="entry name" value="TonB-dependent receptor, beta-barrel domain"/>
    <property type="match status" value="1"/>
</dbReference>
<comment type="subcellular location">
    <subcellularLocation>
        <location evidence="1 11">Cell outer membrane</location>
        <topology evidence="1 11">Multi-pass membrane protein</topology>
    </subcellularLocation>
</comment>
<comment type="similarity">
    <text evidence="11 12">Belongs to the TonB-dependent receptor family.</text>
</comment>
<gene>
    <name evidence="15" type="ORF">YP76_11795</name>
</gene>
<dbReference type="Gene3D" id="3.55.50.30">
    <property type="match status" value="1"/>
</dbReference>
<evidence type="ECO:0000313" key="16">
    <source>
        <dbReference type="Proteomes" id="UP000033874"/>
    </source>
</evidence>
<evidence type="ECO:0000256" key="4">
    <source>
        <dbReference type="ARBA" id="ARBA00022496"/>
    </source>
</evidence>
<dbReference type="PANTHER" id="PTHR32552:SF81">
    <property type="entry name" value="TONB-DEPENDENT OUTER MEMBRANE RECEPTOR"/>
    <property type="match status" value="1"/>
</dbReference>
<evidence type="ECO:0000256" key="7">
    <source>
        <dbReference type="ARBA" id="ARBA00023065"/>
    </source>
</evidence>
<name>A0A0M3AQ80_9SPHN</name>
<evidence type="ECO:0000256" key="3">
    <source>
        <dbReference type="ARBA" id="ARBA00022452"/>
    </source>
</evidence>
<evidence type="ECO:0000256" key="1">
    <source>
        <dbReference type="ARBA" id="ARBA00004571"/>
    </source>
</evidence>
<comment type="caution">
    <text evidence="15">The sequence shown here is derived from an EMBL/GenBank/DDBJ whole genome shotgun (WGS) entry which is preliminary data.</text>
</comment>
<dbReference type="InterPro" id="IPR012910">
    <property type="entry name" value="Plug_dom"/>
</dbReference>
<keyword evidence="4" id="KW-0410">Iron transport</keyword>
<dbReference type="PROSITE" id="PS52016">
    <property type="entry name" value="TONB_DEPENDENT_REC_3"/>
    <property type="match status" value="1"/>
</dbReference>
<keyword evidence="8 12" id="KW-0798">TonB box</keyword>
<evidence type="ECO:0000259" key="14">
    <source>
        <dbReference type="Pfam" id="PF07715"/>
    </source>
</evidence>
<evidence type="ECO:0000259" key="13">
    <source>
        <dbReference type="Pfam" id="PF00593"/>
    </source>
</evidence>
<evidence type="ECO:0000256" key="11">
    <source>
        <dbReference type="PROSITE-ProRule" id="PRU01360"/>
    </source>
</evidence>
<evidence type="ECO:0000313" key="15">
    <source>
        <dbReference type="EMBL" id="KKW92078.1"/>
    </source>
</evidence>
<feature type="domain" description="TonB-dependent receptor-like beta-barrel" evidence="13">
    <location>
        <begin position="298"/>
        <end position="730"/>
    </location>
</feature>
<evidence type="ECO:0000256" key="5">
    <source>
        <dbReference type="ARBA" id="ARBA00022692"/>
    </source>
</evidence>
<keyword evidence="9 11" id="KW-0472">Membrane</keyword>
<reference evidence="15 16" key="1">
    <citation type="submission" date="2015-04" db="EMBL/GenBank/DDBJ databases">
        <title>Genome sequence of aromatic hydrocarbons-degrading Sphingobium chungbukense DJ77.</title>
        <authorList>
            <person name="Kim Y.-C."/>
            <person name="Chae J.-C."/>
        </authorList>
    </citation>
    <scope>NUCLEOTIDE SEQUENCE [LARGE SCALE GENOMIC DNA]</scope>
    <source>
        <strain evidence="15 16">DJ77</strain>
    </source>
</reference>
<dbReference type="Pfam" id="PF00593">
    <property type="entry name" value="TonB_dep_Rec_b-barrel"/>
    <property type="match status" value="1"/>
</dbReference>
<organism evidence="15 16">
    <name type="scientific">Sphingobium chungbukense</name>
    <dbReference type="NCBI Taxonomy" id="56193"/>
    <lineage>
        <taxon>Bacteria</taxon>
        <taxon>Pseudomonadati</taxon>
        <taxon>Pseudomonadota</taxon>
        <taxon>Alphaproteobacteria</taxon>
        <taxon>Sphingomonadales</taxon>
        <taxon>Sphingomonadaceae</taxon>
        <taxon>Sphingobium</taxon>
    </lineage>
</organism>
<dbReference type="InterPro" id="IPR000531">
    <property type="entry name" value="Beta-barrel_TonB"/>
</dbReference>
<keyword evidence="16" id="KW-1185">Reference proteome</keyword>
<dbReference type="InterPro" id="IPR039426">
    <property type="entry name" value="TonB-dep_rcpt-like"/>
</dbReference>
<dbReference type="InterPro" id="IPR036942">
    <property type="entry name" value="Beta-barrel_TonB_sf"/>
</dbReference>
<keyword evidence="10 11" id="KW-0998">Cell outer membrane</keyword>
<sequence>MAGLAAAEVPAQAREASYNFDLPAGPLTASIARFSQITGLSVGYPGDLPMVMARRVSGTFPAESALRKLLDGTRLRAVKVGPGLYRLERKAKRADVAPAAAPPPAAFAGPDIIVTGQKRQQALSAIPLSVSVMSAIDMGKAGRSLGSRDMSLDMEGLAMTNLGPGRNRQFIRGVADSPFNGQSQATVAVQVDEARVTFNAPDPDLRLIDVDRIEILKGPQGPLYGSGALGGIYHIVTRRPDPTDSEAWVRLSGSAVEHGRPGHGVEAMLNLPLVGDRLAVRAVGYDFLDGGWIDSGGVRKDSNSTHSAGLRLAVRWQPSDRWTLDAGYWMQNIDSRDSQYVTGTDDRLRRQSRIAEPTDNDFRMAHAAITGELGGLELLSATSYVEQRFSYTLDASASAAFFGLTGQARFDDARRYSVLNQEFRLSEGRNSRWVAGASMLRAMTREQGAMTGEDGMSRNVEDLRRVVSEYALFGEGSIRLARGLDATLGMRLFYSLAKDDARADRAEAERLRKSGKWILSPSLALSYTLPGEGLLFLRYARAMRPGGLAPAGMTASGHFDADELGTFDLGYRKSFWDNRLSVSAGAYYTLWDEIQSDYLLRNGLVSTRNAGRGRIVGLEGSADWRMGGGFALSLGGSVQDARLLRSQAGQKLADRRLPVAPEITGRVSLSRHYRIGSWNGQSGLQANYIGDARLSFDDDLDRGMGDYTVMSASSSVERGPWSLAVRIDNLFDVRGDSFAFGNPFSIREAPQYTPLAPRMLTLSLARRW</sequence>
<feature type="domain" description="TonB-dependent receptor plug" evidence="14">
    <location>
        <begin position="124"/>
        <end position="232"/>
    </location>
</feature>
<evidence type="ECO:0000256" key="8">
    <source>
        <dbReference type="ARBA" id="ARBA00023077"/>
    </source>
</evidence>
<protein>
    <submittedName>
        <fullName evidence="15">TonB-dependent receptor</fullName>
    </submittedName>
</protein>